<name>A0A346Y5M2_9ACTN</name>
<dbReference type="EMBL" id="CP031165">
    <property type="protein sequence ID" value="AXV09769.1"/>
    <property type="molecule type" value="Genomic_DNA"/>
</dbReference>
<dbReference type="HAMAP" id="MF_00386">
    <property type="entry name" value="UPF0161_YidD"/>
    <property type="match status" value="1"/>
</dbReference>
<dbReference type="AlphaFoldDB" id="A0A346Y5M2"/>
<dbReference type="GO" id="GO:0005886">
    <property type="term" value="C:plasma membrane"/>
    <property type="evidence" value="ECO:0007669"/>
    <property type="project" value="UniProtKB-SubCell"/>
</dbReference>
<dbReference type="RefSeq" id="WP_114593900.1">
    <property type="nucleotide sequence ID" value="NZ_CP031165.1"/>
</dbReference>
<reference evidence="3 4" key="1">
    <citation type="submission" date="2018-09" db="EMBL/GenBank/DDBJ databases">
        <title>Complete genome sequence of Euzebya sp. DY32-46 isolated from seawater of Pacific Ocean.</title>
        <authorList>
            <person name="Xu L."/>
            <person name="Wu Y.-H."/>
            <person name="Xu X.-W."/>
        </authorList>
    </citation>
    <scope>NUCLEOTIDE SEQUENCE [LARGE SCALE GENOMIC DNA]</scope>
    <source>
        <strain evidence="3 4">DY32-46</strain>
    </source>
</reference>
<dbReference type="OrthoDB" id="9801753at2"/>
<evidence type="ECO:0000313" key="3">
    <source>
        <dbReference type="EMBL" id="AXV09769.1"/>
    </source>
</evidence>
<accession>A0A346Y5M2</accession>
<comment type="similarity">
    <text evidence="1">Belongs to the UPF0161 family.</text>
</comment>
<dbReference type="InterPro" id="IPR002696">
    <property type="entry name" value="Membr_insert_effic_factor_YidD"/>
</dbReference>
<dbReference type="Proteomes" id="UP000264006">
    <property type="component" value="Chromosome"/>
</dbReference>
<protein>
    <recommendedName>
        <fullName evidence="1">Putative membrane protein insertion efficiency factor</fullName>
    </recommendedName>
</protein>
<comment type="function">
    <text evidence="1">Could be involved in insertion of integral membrane proteins into the membrane.</text>
</comment>
<keyword evidence="1" id="KW-0472">Membrane</keyword>
<keyword evidence="1" id="KW-1003">Cell membrane</keyword>
<dbReference type="Pfam" id="PF01809">
    <property type="entry name" value="YidD"/>
    <property type="match status" value="1"/>
</dbReference>
<evidence type="ECO:0000256" key="1">
    <source>
        <dbReference type="HAMAP-Rule" id="MF_00386"/>
    </source>
</evidence>
<gene>
    <name evidence="3" type="ORF">DVS28_a5113</name>
</gene>
<feature type="region of interest" description="Disordered" evidence="2">
    <location>
        <begin position="63"/>
        <end position="101"/>
    </location>
</feature>
<dbReference type="NCBIfam" id="TIGR00278">
    <property type="entry name" value="membrane protein insertion efficiency factor YidD"/>
    <property type="match status" value="1"/>
</dbReference>
<keyword evidence="4" id="KW-1185">Reference proteome</keyword>
<sequence>MRTSPLAWVLTGLIRLYRLVPKRAETCRYHPTCSAYGLEAIRVHGAVRGTWLTLRRLGRCHPWGGTGLDPVPQRRPRRGSTTPPELHPPADASEARQEEHF</sequence>
<evidence type="ECO:0000313" key="4">
    <source>
        <dbReference type="Proteomes" id="UP000264006"/>
    </source>
</evidence>
<dbReference type="SMART" id="SM01234">
    <property type="entry name" value="Haemolytic"/>
    <property type="match status" value="1"/>
</dbReference>
<proteinExistence type="inferred from homology"/>
<comment type="subcellular location">
    <subcellularLocation>
        <location evidence="1">Cell membrane</location>
        <topology evidence="1">Peripheral membrane protein</topology>
        <orientation evidence="1">Cytoplasmic side</orientation>
    </subcellularLocation>
</comment>
<organism evidence="3 4">
    <name type="scientific">Euzebya pacifica</name>
    <dbReference type="NCBI Taxonomy" id="1608957"/>
    <lineage>
        <taxon>Bacteria</taxon>
        <taxon>Bacillati</taxon>
        <taxon>Actinomycetota</taxon>
        <taxon>Nitriliruptoria</taxon>
        <taxon>Euzebyales</taxon>
    </lineage>
</organism>
<evidence type="ECO:0000256" key="2">
    <source>
        <dbReference type="SAM" id="MobiDB-lite"/>
    </source>
</evidence>
<dbReference type="PANTHER" id="PTHR33383">
    <property type="entry name" value="MEMBRANE PROTEIN INSERTION EFFICIENCY FACTOR-RELATED"/>
    <property type="match status" value="1"/>
</dbReference>
<dbReference type="PANTHER" id="PTHR33383:SF1">
    <property type="entry name" value="MEMBRANE PROTEIN INSERTION EFFICIENCY FACTOR-RELATED"/>
    <property type="match status" value="1"/>
</dbReference>
<dbReference type="KEGG" id="euz:DVS28_a5113"/>